<dbReference type="AlphaFoldDB" id="A0AAU7MV55"/>
<accession>A0AAU7MV55</accession>
<dbReference type="EMBL" id="CP157804">
    <property type="protein sequence ID" value="XBQ22295.1"/>
    <property type="molecule type" value="Genomic_DNA"/>
</dbReference>
<protein>
    <submittedName>
        <fullName evidence="1">Uncharacterized protein</fullName>
    </submittedName>
</protein>
<evidence type="ECO:0000313" key="1">
    <source>
        <dbReference type="EMBL" id="XBQ22295.1"/>
    </source>
</evidence>
<name>A0AAU7MV55_9FLAO</name>
<organism evidence="1">
    <name type="scientific">Flagellimonas sp. MMG031</name>
    <dbReference type="NCBI Taxonomy" id="3158549"/>
    <lineage>
        <taxon>Bacteria</taxon>
        <taxon>Pseudomonadati</taxon>
        <taxon>Bacteroidota</taxon>
        <taxon>Flavobacteriia</taxon>
        <taxon>Flavobacteriales</taxon>
        <taxon>Flavobacteriaceae</taxon>
        <taxon>Flagellimonas</taxon>
    </lineage>
</organism>
<dbReference type="PROSITE" id="PS51257">
    <property type="entry name" value="PROKAR_LIPOPROTEIN"/>
    <property type="match status" value="1"/>
</dbReference>
<dbReference type="KEGG" id="fld:ABNE31_11865"/>
<gene>
    <name evidence="1" type="ORF">ABNE31_11865</name>
</gene>
<sequence>MKSVTFNILSIAIVLSMISSSCDFSKKSKENDFNASNTLDELEVLLTQLNQLDTIDCRNMDQIVSINESMRRIVENIRSAEKFDKLAKAYKTHRPNVKFAASEDGTFGVFSWRTKMDCLGNQIKNIALYKTDNGVLTSSLYGTPMIYHRVSSNPMKKGNYLLHANNTIKGYSISNGYLEETPIDLKDASFADNQPFEDE</sequence>
<dbReference type="RefSeq" id="WP_349351287.1">
    <property type="nucleotide sequence ID" value="NZ_CP157804.1"/>
</dbReference>
<proteinExistence type="predicted"/>
<reference evidence="1" key="1">
    <citation type="submission" date="2024-05" db="EMBL/GenBank/DDBJ databases">
        <title>Draft Genome Sequences of Flagellimonas sp. MMG031 and Marinobacter sp. MMG032 Isolated from the dinoflagellate Symbiodinium pilosum.</title>
        <authorList>
            <person name="Shikuma N.J."/>
            <person name="Farrell M.V."/>
        </authorList>
    </citation>
    <scope>NUCLEOTIDE SEQUENCE</scope>
    <source>
        <strain evidence="1">MMG031</strain>
    </source>
</reference>